<reference evidence="1" key="1">
    <citation type="journal article" date="2023" name="IScience">
        <title>Live-bearing cockroach genome reveals convergent evolutionary mechanisms linked to viviparity in insects and beyond.</title>
        <authorList>
            <person name="Fouks B."/>
            <person name="Harrison M.C."/>
            <person name="Mikhailova A.A."/>
            <person name="Marchal E."/>
            <person name="English S."/>
            <person name="Carruthers M."/>
            <person name="Jennings E.C."/>
            <person name="Chiamaka E.L."/>
            <person name="Frigard R.A."/>
            <person name="Pippel M."/>
            <person name="Attardo G.M."/>
            <person name="Benoit J.B."/>
            <person name="Bornberg-Bauer E."/>
            <person name="Tobe S.S."/>
        </authorList>
    </citation>
    <scope>NUCLEOTIDE SEQUENCE</scope>
    <source>
        <strain evidence="1">Stay&amp;Tobe</strain>
    </source>
</reference>
<comment type="caution">
    <text evidence="1">The sequence shown here is derived from an EMBL/GenBank/DDBJ whole genome shotgun (WGS) entry which is preliminary data.</text>
</comment>
<proteinExistence type="predicted"/>
<dbReference type="Proteomes" id="UP001233999">
    <property type="component" value="Unassembled WGS sequence"/>
</dbReference>
<evidence type="ECO:0000313" key="1">
    <source>
        <dbReference type="EMBL" id="KAJ9592171.1"/>
    </source>
</evidence>
<protein>
    <submittedName>
        <fullName evidence="1">Uncharacterized protein</fullName>
    </submittedName>
</protein>
<feature type="non-terminal residue" evidence="1">
    <location>
        <position position="119"/>
    </location>
</feature>
<gene>
    <name evidence="1" type="ORF">L9F63_001287</name>
</gene>
<dbReference type="AlphaFoldDB" id="A0AAD8A562"/>
<organism evidence="1 2">
    <name type="scientific">Diploptera punctata</name>
    <name type="common">Pacific beetle cockroach</name>
    <dbReference type="NCBI Taxonomy" id="6984"/>
    <lineage>
        <taxon>Eukaryota</taxon>
        <taxon>Metazoa</taxon>
        <taxon>Ecdysozoa</taxon>
        <taxon>Arthropoda</taxon>
        <taxon>Hexapoda</taxon>
        <taxon>Insecta</taxon>
        <taxon>Pterygota</taxon>
        <taxon>Neoptera</taxon>
        <taxon>Polyneoptera</taxon>
        <taxon>Dictyoptera</taxon>
        <taxon>Blattodea</taxon>
        <taxon>Blaberoidea</taxon>
        <taxon>Blaberidae</taxon>
        <taxon>Diplopterinae</taxon>
        <taxon>Diploptera</taxon>
    </lineage>
</organism>
<sequence length="119" mass="13160">TPLYESHALFGEATLSKTQTTFVLYGTLLRRIGANVQEITYVHLLREKLELCNKDGAHATVVHLDSPRSGRPTTAAIPQNKFNISYGIVTGINGVETCWFPSKEKIQSDSIYQESACDS</sequence>
<name>A0AAD8A562_DIPPU</name>
<dbReference type="EMBL" id="JASPKZ010003844">
    <property type="protein sequence ID" value="KAJ9592171.1"/>
    <property type="molecule type" value="Genomic_DNA"/>
</dbReference>
<reference evidence="1" key="2">
    <citation type="submission" date="2023-05" db="EMBL/GenBank/DDBJ databases">
        <authorList>
            <person name="Fouks B."/>
        </authorList>
    </citation>
    <scope>NUCLEOTIDE SEQUENCE</scope>
    <source>
        <strain evidence="1">Stay&amp;Tobe</strain>
        <tissue evidence="1">Testes</tissue>
    </source>
</reference>
<feature type="non-terminal residue" evidence="1">
    <location>
        <position position="1"/>
    </location>
</feature>
<accession>A0AAD8A562</accession>
<evidence type="ECO:0000313" key="2">
    <source>
        <dbReference type="Proteomes" id="UP001233999"/>
    </source>
</evidence>
<keyword evidence="2" id="KW-1185">Reference proteome</keyword>